<evidence type="ECO:0000313" key="2">
    <source>
        <dbReference type="EMBL" id="GAG88866.1"/>
    </source>
</evidence>
<comment type="caution">
    <text evidence="2">The sequence shown here is derived from an EMBL/GenBank/DDBJ whole genome shotgun (WGS) entry which is preliminary data.</text>
</comment>
<reference evidence="2" key="1">
    <citation type="journal article" date="2014" name="Front. Microbiol.">
        <title>High frequency of phylogenetically diverse reductive dehalogenase-homologous genes in deep subseafloor sedimentary metagenomes.</title>
        <authorList>
            <person name="Kawai M."/>
            <person name="Futagami T."/>
            <person name="Toyoda A."/>
            <person name="Takaki Y."/>
            <person name="Nishi S."/>
            <person name="Hori S."/>
            <person name="Arai W."/>
            <person name="Tsubouchi T."/>
            <person name="Morono Y."/>
            <person name="Uchiyama I."/>
            <person name="Ito T."/>
            <person name="Fujiyama A."/>
            <person name="Inagaki F."/>
            <person name="Takami H."/>
        </authorList>
    </citation>
    <scope>NUCLEOTIDE SEQUENCE</scope>
    <source>
        <strain evidence="2">Expedition CK06-06</strain>
    </source>
</reference>
<sequence length="90" mass="10254">MWPTYALCENVAAVVQLPWHHVKYATGDKILAGLDVDARKAKRGLWSDPKPIAPWEWRRIQAAKRKTNKPATTGNGEYWLNTSSNIRHNS</sequence>
<gene>
    <name evidence="2" type="ORF">S01H4_28880</name>
</gene>
<dbReference type="AlphaFoldDB" id="X1CXB7"/>
<evidence type="ECO:0008006" key="3">
    <source>
        <dbReference type="Google" id="ProtNLM"/>
    </source>
</evidence>
<feature type="non-terminal residue" evidence="2">
    <location>
        <position position="90"/>
    </location>
</feature>
<protein>
    <recommendedName>
        <fullName evidence="3">TNase-like domain-containing protein</fullName>
    </recommendedName>
</protein>
<name>X1CXB7_9ZZZZ</name>
<dbReference type="EMBL" id="BART01014505">
    <property type="protein sequence ID" value="GAG88866.1"/>
    <property type="molecule type" value="Genomic_DNA"/>
</dbReference>
<proteinExistence type="predicted"/>
<accession>X1CXB7</accession>
<evidence type="ECO:0000256" key="1">
    <source>
        <dbReference type="SAM" id="MobiDB-lite"/>
    </source>
</evidence>
<feature type="compositionally biased region" description="Polar residues" evidence="1">
    <location>
        <begin position="69"/>
        <end position="90"/>
    </location>
</feature>
<feature type="region of interest" description="Disordered" evidence="1">
    <location>
        <begin position="64"/>
        <end position="90"/>
    </location>
</feature>
<organism evidence="2">
    <name type="scientific">marine sediment metagenome</name>
    <dbReference type="NCBI Taxonomy" id="412755"/>
    <lineage>
        <taxon>unclassified sequences</taxon>
        <taxon>metagenomes</taxon>
        <taxon>ecological metagenomes</taxon>
    </lineage>
</organism>